<dbReference type="AlphaFoldDB" id="A0A1X7NB97"/>
<dbReference type="PANTHER" id="PTHR38011:SF2">
    <property type="entry name" value="BIFUNCTIONAL DEAMINASE-REDUCTASE DOMAIN PROTEIN"/>
    <property type="match status" value="1"/>
</dbReference>
<protein>
    <submittedName>
        <fullName evidence="2">Dihydrofolate reductase</fullName>
    </submittedName>
</protein>
<organism evidence="2 3">
    <name type="scientific">Mesorhizobium australicum</name>
    <dbReference type="NCBI Taxonomy" id="536018"/>
    <lineage>
        <taxon>Bacteria</taxon>
        <taxon>Pseudomonadati</taxon>
        <taxon>Pseudomonadota</taxon>
        <taxon>Alphaproteobacteria</taxon>
        <taxon>Hyphomicrobiales</taxon>
        <taxon>Phyllobacteriaceae</taxon>
        <taxon>Mesorhizobium</taxon>
    </lineage>
</organism>
<evidence type="ECO:0000313" key="3">
    <source>
        <dbReference type="Proteomes" id="UP000193083"/>
    </source>
</evidence>
<dbReference type="EMBL" id="FXBL01000004">
    <property type="protein sequence ID" value="SMH34407.1"/>
    <property type="molecule type" value="Genomic_DNA"/>
</dbReference>
<dbReference type="GO" id="GO:0009231">
    <property type="term" value="P:riboflavin biosynthetic process"/>
    <property type="evidence" value="ECO:0007669"/>
    <property type="project" value="InterPro"/>
</dbReference>
<gene>
    <name evidence="2" type="ORF">SAMN02982922_1506</name>
</gene>
<dbReference type="Gene3D" id="3.40.430.10">
    <property type="entry name" value="Dihydrofolate Reductase, subunit A"/>
    <property type="match status" value="1"/>
</dbReference>
<evidence type="ECO:0000313" key="2">
    <source>
        <dbReference type="EMBL" id="SMH34407.1"/>
    </source>
</evidence>
<sequence>MRQVIASAFVSLDGVMQAPGGPDEDRSGGFEYGGWVAGTWDDGVGEAIGRVFERPFDLLLGRKTYEIFAAHWPRVPDDDPIARQFNACRKYVATSSDAPLAWANSTAIHDAATEVRRLRQTDGPDLLVQGSSGLLKTLLAERLVDEITLLTFPLVLGKGKTFFSDESRPGAYSVVASSLTPSGIFIATYRPSRPVPTASFALDSPGEEEIARRRNIEAGG</sequence>
<evidence type="ECO:0000259" key="1">
    <source>
        <dbReference type="Pfam" id="PF01872"/>
    </source>
</evidence>
<dbReference type="GO" id="GO:0008703">
    <property type="term" value="F:5-amino-6-(5-phosphoribosylamino)uracil reductase activity"/>
    <property type="evidence" value="ECO:0007669"/>
    <property type="project" value="InterPro"/>
</dbReference>
<dbReference type="RefSeq" id="WP_085463594.1">
    <property type="nucleotide sequence ID" value="NZ_FXBL01000004.1"/>
</dbReference>
<dbReference type="Proteomes" id="UP000193083">
    <property type="component" value="Unassembled WGS sequence"/>
</dbReference>
<dbReference type="PANTHER" id="PTHR38011">
    <property type="entry name" value="DIHYDROFOLATE REDUCTASE FAMILY PROTEIN (AFU_ORTHOLOGUE AFUA_8G06820)"/>
    <property type="match status" value="1"/>
</dbReference>
<dbReference type="InterPro" id="IPR050765">
    <property type="entry name" value="Riboflavin_Biosynth_HTPR"/>
</dbReference>
<feature type="domain" description="Bacterial bifunctional deaminase-reductase C-terminal" evidence="1">
    <location>
        <begin position="3"/>
        <end position="167"/>
    </location>
</feature>
<reference evidence="2 3" key="1">
    <citation type="submission" date="2017-04" db="EMBL/GenBank/DDBJ databases">
        <authorList>
            <person name="Afonso C.L."/>
            <person name="Miller P.J."/>
            <person name="Scott M.A."/>
            <person name="Spackman E."/>
            <person name="Goraichik I."/>
            <person name="Dimitrov K.M."/>
            <person name="Suarez D.L."/>
            <person name="Swayne D.E."/>
        </authorList>
    </citation>
    <scope>NUCLEOTIDE SEQUENCE [LARGE SCALE GENOMIC DNA]</scope>
    <source>
        <strain evidence="2 3">B5P</strain>
    </source>
</reference>
<dbReference type="OrthoDB" id="7342392at2"/>
<proteinExistence type="predicted"/>
<dbReference type="InterPro" id="IPR002734">
    <property type="entry name" value="RibDG_C"/>
</dbReference>
<keyword evidence="3" id="KW-1185">Reference proteome</keyword>
<dbReference type="SUPFAM" id="SSF53597">
    <property type="entry name" value="Dihydrofolate reductase-like"/>
    <property type="match status" value="1"/>
</dbReference>
<dbReference type="InterPro" id="IPR024072">
    <property type="entry name" value="DHFR-like_dom_sf"/>
</dbReference>
<dbReference type="Pfam" id="PF01872">
    <property type="entry name" value="RibD_C"/>
    <property type="match status" value="1"/>
</dbReference>
<accession>A0A1X7NB97</accession>
<name>A0A1X7NB97_9HYPH</name>